<proteinExistence type="inferred from homology"/>
<dbReference type="GO" id="GO:0005737">
    <property type="term" value="C:cytoplasm"/>
    <property type="evidence" value="ECO:0007669"/>
    <property type="project" value="UniProtKB-SubCell"/>
</dbReference>
<evidence type="ECO:0000256" key="1">
    <source>
        <dbReference type="ARBA" id="ARBA00022552"/>
    </source>
</evidence>
<dbReference type="EC" id="3.1.26.-" evidence="5"/>
<dbReference type="Proteomes" id="UP000062260">
    <property type="component" value="Chromosome"/>
</dbReference>
<dbReference type="OrthoDB" id="46571at2"/>
<organism evidence="6 7">
    <name type="scientific">Aerococcus urinaehominis</name>
    <dbReference type="NCBI Taxonomy" id="128944"/>
    <lineage>
        <taxon>Bacteria</taxon>
        <taxon>Bacillati</taxon>
        <taxon>Bacillota</taxon>
        <taxon>Bacilli</taxon>
        <taxon>Lactobacillales</taxon>
        <taxon>Aerococcaceae</taxon>
        <taxon>Aerococcus</taxon>
    </lineage>
</organism>
<evidence type="ECO:0000313" key="6">
    <source>
        <dbReference type="EMBL" id="AMB99269.1"/>
    </source>
</evidence>
<dbReference type="InterPro" id="IPR008226">
    <property type="entry name" value="Mini3_fam"/>
</dbReference>
<dbReference type="Pfam" id="PF00636">
    <property type="entry name" value="Ribonuclease_3"/>
    <property type="match status" value="1"/>
</dbReference>
<dbReference type="HAMAP" id="MF_01468">
    <property type="entry name" value="RNase_Mini_III"/>
    <property type="match status" value="1"/>
</dbReference>
<comment type="function">
    <text evidence="5">Involved in correct processing of both the 5' and 3' ends of 23S rRNA precursor. Processes 30S rRNA precursor transcript even in absence of ribonuclease 3 (Rnc); Rnc processes 30S rRNA into smaller rRNA precursors.</text>
</comment>
<evidence type="ECO:0000256" key="2">
    <source>
        <dbReference type="ARBA" id="ARBA00022722"/>
    </source>
</evidence>
<keyword evidence="5" id="KW-0699">rRNA-binding</keyword>
<keyword evidence="3 5" id="KW-0255">Endonuclease</keyword>
<keyword evidence="5" id="KW-0694">RNA-binding</keyword>
<dbReference type="GO" id="GO:0004525">
    <property type="term" value="F:ribonuclease III activity"/>
    <property type="evidence" value="ECO:0007669"/>
    <property type="project" value="InterPro"/>
</dbReference>
<comment type="subunit">
    <text evidence="5">Homodimer.</text>
</comment>
<dbReference type="InterPro" id="IPR000999">
    <property type="entry name" value="RNase_III_dom"/>
</dbReference>
<dbReference type="KEGG" id="auh:AWM75_04300"/>
<keyword evidence="4 5" id="KW-0378">Hydrolase</keyword>
<reference evidence="6 7" key="1">
    <citation type="journal article" date="2016" name="Genome Announc.">
        <title>Complete Genome Sequences of Aerococcus christensenii CCUG 28831T, Aerococcus sanguinicola CCUG 43001T, Aerococcus urinae CCUG 36881T, Aerococcus urinaeequi CCUG 28094T, Aerococcus urinaehominis CCUG 42038 BT, and Aerococcus viridans CCUG 4311T.</title>
        <authorList>
            <person name="Carkaci D."/>
            <person name="Dargis R."/>
            <person name="Nielsen X.C."/>
            <person name="Skovgaard O."/>
            <person name="Fuursted K."/>
            <person name="Christensen J.J."/>
        </authorList>
    </citation>
    <scope>NUCLEOTIDE SEQUENCE [LARGE SCALE GENOMIC DNA]</scope>
    <source>
        <strain evidence="6 7">CCUG42038B</strain>
    </source>
</reference>
<feature type="active site" evidence="5">
    <location>
        <position position="18"/>
    </location>
</feature>
<evidence type="ECO:0000256" key="4">
    <source>
        <dbReference type="ARBA" id="ARBA00022801"/>
    </source>
</evidence>
<dbReference type="GO" id="GO:0006364">
    <property type="term" value="P:rRNA processing"/>
    <property type="evidence" value="ECO:0007669"/>
    <property type="project" value="UniProtKB-UniRule"/>
</dbReference>
<dbReference type="SUPFAM" id="SSF69065">
    <property type="entry name" value="RNase III domain-like"/>
    <property type="match status" value="1"/>
</dbReference>
<evidence type="ECO:0000256" key="5">
    <source>
        <dbReference type="HAMAP-Rule" id="MF_01468"/>
    </source>
</evidence>
<sequence>MVSDIRQINGLALAYLGDAEWEVMVRRHILAAGLTKPNQLHQTATRFVSAKGQARLMQAMLDQEGFLSDQELSYYKRGRNAKSHTAAKNTDIQTYRIATGFEALMGYLAVSQPSRFKAVAEWGITYLEESSHD</sequence>
<dbReference type="PIRSF" id="PIRSF005520">
    <property type="entry name" value="UCP005520"/>
    <property type="match status" value="1"/>
</dbReference>
<accession>A0A0X8FL23</accession>
<keyword evidence="7" id="KW-1185">Reference proteome</keyword>
<dbReference type="PANTHER" id="PTHR34276">
    <property type="entry name" value="MINI-RIBONUCLEASE 3"/>
    <property type="match status" value="1"/>
</dbReference>
<dbReference type="RefSeq" id="WP_067978685.1">
    <property type="nucleotide sequence ID" value="NZ_CP014163.1"/>
</dbReference>
<comment type="cofactor">
    <cofactor evidence="5">
        <name>Mg(2+)</name>
        <dbReference type="ChEBI" id="CHEBI:18420"/>
    </cofactor>
</comment>
<keyword evidence="5" id="KW-0690">Ribosome biogenesis</keyword>
<keyword evidence="1 5" id="KW-0698">rRNA processing</keyword>
<dbReference type="AlphaFoldDB" id="A0A0X8FL23"/>
<reference evidence="7" key="2">
    <citation type="submission" date="2016-01" db="EMBL/GenBank/DDBJ databases">
        <title>Six Aerococcus type strain genome sequencing and assembly using PacBio and Illumina Hiseq.</title>
        <authorList>
            <person name="Carkaci D."/>
            <person name="Dargis R."/>
            <person name="Nielsen X.C."/>
            <person name="Skovgaard O."/>
            <person name="Fuursted K."/>
            <person name="Christensen J.J."/>
        </authorList>
    </citation>
    <scope>NUCLEOTIDE SEQUENCE [LARGE SCALE GENOMIC DNA]</scope>
    <source>
        <strain evidence="7">CCUG42038B</strain>
    </source>
</reference>
<gene>
    <name evidence="5" type="primary">mrnC</name>
    <name evidence="6" type="ORF">AWM75_04300</name>
</gene>
<comment type="subcellular location">
    <subcellularLocation>
        <location evidence="5">Cytoplasm</location>
    </subcellularLocation>
</comment>
<dbReference type="PANTHER" id="PTHR34276:SF1">
    <property type="entry name" value="MINI-RIBONUCLEASE 3"/>
    <property type="match status" value="1"/>
</dbReference>
<dbReference type="Gene3D" id="1.10.1520.10">
    <property type="entry name" value="Ribonuclease III domain"/>
    <property type="match status" value="1"/>
</dbReference>
<dbReference type="STRING" id="128944.AWM75_04300"/>
<keyword evidence="2 5" id="KW-0540">Nuclease</keyword>
<evidence type="ECO:0000256" key="3">
    <source>
        <dbReference type="ARBA" id="ARBA00022759"/>
    </source>
</evidence>
<protein>
    <recommendedName>
        <fullName evidence="5">Mini-ribonuclease 3</fullName>
        <shortName evidence="5">Mini-3</shortName>
        <shortName evidence="5">Mini-RNase 3</shortName>
        <ecNumber evidence="5">3.1.26.-</ecNumber>
    </recommendedName>
    <alternativeName>
        <fullName evidence="5">Mini-RNase III</fullName>
        <shortName evidence="5">Mini-III</shortName>
    </alternativeName>
</protein>
<keyword evidence="5" id="KW-0460">Magnesium</keyword>
<evidence type="ECO:0000313" key="7">
    <source>
        <dbReference type="Proteomes" id="UP000062260"/>
    </source>
</evidence>
<keyword evidence="5" id="KW-0963">Cytoplasm</keyword>
<dbReference type="InterPro" id="IPR036389">
    <property type="entry name" value="RNase_III_sf"/>
</dbReference>
<comment type="similarity">
    <text evidence="5">Belongs to the MrnC RNase family.</text>
</comment>
<name>A0A0X8FL23_9LACT</name>
<dbReference type="GO" id="GO:0019843">
    <property type="term" value="F:rRNA binding"/>
    <property type="evidence" value="ECO:0007669"/>
    <property type="project" value="UniProtKB-UniRule"/>
</dbReference>
<dbReference type="EMBL" id="CP014163">
    <property type="protein sequence ID" value="AMB99269.1"/>
    <property type="molecule type" value="Genomic_DNA"/>
</dbReference>